<proteinExistence type="predicted"/>
<keyword evidence="1" id="KW-0245">EGF-like domain</keyword>
<evidence type="ECO:0000313" key="5">
    <source>
        <dbReference type="EMBL" id="KFD65355.1"/>
    </source>
</evidence>
<evidence type="ECO:0000256" key="1">
    <source>
        <dbReference type="PROSITE-ProRule" id="PRU00076"/>
    </source>
</evidence>
<keyword evidence="2" id="KW-0812">Transmembrane</keyword>
<feature type="disulfide bond" evidence="1">
    <location>
        <begin position="312"/>
        <end position="321"/>
    </location>
</feature>
<dbReference type="AlphaFoldDB" id="A0A085N7A9"/>
<dbReference type="CDD" id="cd00054">
    <property type="entry name" value="EGF_CA"/>
    <property type="match status" value="1"/>
</dbReference>
<feature type="transmembrane region" description="Helical" evidence="2">
    <location>
        <begin position="336"/>
        <end position="358"/>
    </location>
</feature>
<keyword evidence="2" id="KW-0472">Membrane</keyword>
<dbReference type="InterPro" id="IPR000742">
    <property type="entry name" value="EGF"/>
</dbReference>
<gene>
    <name evidence="5" type="ORF">M514_08198</name>
</gene>
<dbReference type="Gene3D" id="2.10.25.10">
    <property type="entry name" value="Laminin"/>
    <property type="match status" value="1"/>
</dbReference>
<accession>A0A085N7A9</accession>
<dbReference type="PROSITE" id="PS00022">
    <property type="entry name" value="EGF_1"/>
    <property type="match status" value="1"/>
</dbReference>
<dbReference type="PROSITE" id="PS50026">
    <property type="entry name" value="EGF_3"/>
    <property type="match status" value="1"/>
</dbReference>
<feature type="domain" description="EGF-like" evidence="4">
    <location>
        <begin position="285"/>
        <end position="322"/>
    </location>
</feature>
<feature type="signal peptide" evidence="3">
    <location>
        <begin position="1"/>
        <end position="22"/>
    </location>
</feature>
<evidence type="ECO:0000259" key="4">
    <source>
        <dbReference type="PROSITE" id="PS50026"/>
    </source>
</evidence>
<dbReference type="EMBL" id="KL367540">
    <property type="protein sequence ID" value="KFD65355.1"/>
    <property type="molecule type" value="Genomic_DNA"/>
</dbReference>
<dbReference type="PROSITE" id="PS01186">
    <property type="entry name" value="EGF_2"/>
    <property type="match status" value="1"/>
</dbReference>
<keyword evidence="2" id="KW-1133">Transmembrane helix</keyword>
<keyword evidence="1" id="KW-1015">Disulfide bond</keyword>
<dbReference type="SUPFAM" id="SSF57196">
    <property type="entry name" value="EGF/Laminin"/>
    <property type="match status" value="1"/>
</dbReference>
<reference evidence="5" key="1">
    <citation type="journal article" date="2014" name="Nat. Genet.">
        <title>Genome and transcriptome of the porcine whipworm Trichuris suis.</title>
        <authorList>
            <person name="Jex A.R."/>
            <person name="Nejsum P."/>
            <person name="Schwarz E.M."/>
            <person name="Hu L."/>
            <person name="Young N.D."/>
            <person name="Hall R.S."/>
            <person name="Korhonen P.K."/>
            <person name="Liao S."/>
            <person name="Thamsborg S."/>
            <person name="Xia J."/>
            <person name="Xu P."/>
            <person name="Wang S."/>
            <person name="Scheerlinck J.P."/>
            <person name="Hofmann A."/>
            <person name="Sternberg P.W."/>
            <person name="Wang J."/>
            <person name="Gasser R.B."/>
        </authorList>
    </citation>
    <scope>NUCLEOTIDE SEQUENCE [LARGE SCALE GENOMIC DNA]</scope>
    <source>
        <strain evidence="5">DCEP-RM93F</strain>
    </source>
</reference>
<keyword evidence="3" id="KW-0732">Signal</keyword>
<evidence type="ECO:0000256" key="3">
    <source>
        <dbReference type="SAM" id="SignalP"/>
    </source>
</evidence>
<dbReference type="Proteomes" id="UP000030758">
    <property type="component" value="Unassembled WGS sequence"/>
</dbReference>
<organism evidence="5">
    <name type="scientific">Trichuris suis</name>
    <name type="common">pig whipworm</name>
    <dbReference type="NCBI Taxonomy" id="68888"/>
    <lineage>
        <taxon>Eukaryota</taxon>
        <taxon>Metazoa</taxon>
        <taxon>Ecdysozoa</taxon>
        <taxon>Nematoda</taxon>
        <taxon>Enoplea</taxon>
        <taxon>Dorylaimia</taxon>
        <taxon>Trichinellida</taxon>
        <taxon>Trichuridae</taxon>
        <taxon>Trichuris</taxon>
    </lineage>
</organism>
<evidence type="ECO:0000256" key="2">
    <source>
        <dbReference type="SAM" id="Phobius"/>
    </source>
</evidence>
<comment type="caution">
    <text evidence="1">Lacks conserved residue(s) required for the propagation of feature annotation.</text>
</comment>
<name>A0A085N7A9_9BILA</name>
<protein>
    <recommendedName>
        <fullName evidence="4">EGF-like domain-containing protein</fullName>
    </recommendedName>
</protein>
<sequence>MTMNSPLTRTLAFICLIAIVDRRHIQAGCPHSRFPEAYRGYEHFTSNESDEVTKCYTFVPFHLVDGTLSWDKLNNYCKTTFKNGYMANYEAISQTTDATGNLQTTKGLSLIMSDRFSVFGDSNASANNQVADDIFFINHTITYPNGSLVKIINCTFDPLTSIGNCSDLKELLEDRSRLLKMKSLRKTFCLKTLLFQNDFQVSTDRTQFYPCNMKMTAKGFICIHDSYKSCRFSFHQTGCHRTKQGNACERSLIVDIWELPEFPYGNVCPANQSYRCNCAKESSIYANLPANFPCLNGATKQHNADGTIKCVCAEGYSGRRCQDGAETFEINYTDALVTSFVFSISCLIICTICGVAYLNKRVLMEFAMKTPANNRGLRAKLNYAKKGLRNFIDGVKVEKQIFAA</sequence>
<feature type="chain" id="PRO_5001795669" description="EGF-like domain-containing protein" evidence="3">
    <location>
        <begin position="23"/>
        <end position="404"/>
    </location>
</feature>